<comment type="caution">
    <text evidence="2">The sequence shown here is derived from an EMBL/GenBank/DDBJ whole genome shotgun (WGS) entry which is preliminary data.</text>
</comment>
<keyword evidence="3" id="KW-1185">Reference proteome</keyword>
<evidence type="ECO:0000313" key="3">
    <source>
        <dbReference type="Proteomes" id="UP000611521"/>
    </source>
</evidence>
<organism evidence="2 3">
    <name type="scientific">Microbacterium commune</name>
    <dbReference type="NCBI Taxonomy" id="2762219"/>
    <lineage>
        <taxon>Bacteria</taxon>
        <taxon>Bacillati</taxon>
        <taxon>Actinomycetota</taxon>
        <taxon>Actinomycetes</taxon>
        <taxon>Micrococcales</taxon>
        <taxon>Microbacteriaceae</taxon>
        <taxon>Microbacterium</taxon>
    </lineage>
</organism>
<evidence type="ECO:0000256" key="1">
    <source>
        <dbReference type="SAM" id="Phobius"/>
    </source>
</evidence>
<proteinExistence type="predicted"/>
<protein>
    <submittedName>
        <fullName evidence="2">MFS transporter</fullName>
    </submittedName>
</protein>
<evidence type="ECO:0000313" key="2">
    <source>
        <dbReference type="EMBL" id="MBD8011557.1"/>
    </source>
</evidence>
<sequence length="393" mass="39012">MTPSSRRAFALMLTALLLLAVNLRLAVTTASVLLPLLLDEGALTPQAAIVVPAVPTAMFAIGGVVTPWLSRRIGAAAAVTWAMGAVAVGMLARFVPQPVAIVGGTMLAMAGIAVVNVMLPALVRATSGSRMRSVTTAYTTVLSASSAIGAAAGVPIAHALGSATLGLGAWAVFAVLAFGVWIAASRGHDVDAALSAPTSSSRPPLPRGTWPLTGFFALQALLAFIVMGWLPTIAVDAGISPARAGVLLGIVIVVSIPAGLIAVSMAHTLRGVRVGVVGVSAGSAAGLLGLWLAPTSAPELWSVLIGTGMAAFPLTLALIARSGSGAAEATRVSGVAQGVGYAISTIGPLAAGAWYGAGGEWGPVLVAMVVGAVLQALIGLALASGPQASERRP</sequence>
<dbReference type="SUPFAM" id="SSF103473">
    <property type="entry name" value="MFS general substrate transporter"/>
    <property type="match status" value="1"/>
</dbReference>
<dbReference type="InterPro" id="IPR036259">
    <property type="entry name" value="MFS_trans_sf"/>
</dbReference>
<feature type="transmembrane region" description="Helical" evidence="1">
    <location>
        <begin position="274"/>
        <end position="294"/>
    </location>
</feature>
<feature type="transmembrane region" description="Helical" evidence="1">
    <location>
        <begin position="300"/>
        <end position="320"/>
    </location>
</feature>
<gene>
    <name evidence="2" type="ORF">H9633_04520</name>
</gene>
<feature type="transmembrane region" description="Helical" evidence="1">
    <location>
        <begin position="135"/>
        <end position="157"/>
    </location>
</feature>
<keyword evidence="1" id="KW-1133">Transmembrane helix</keyword>
<feature type="transmembrane region" description="Helical" evidence="1">
    <location>
        <begin position="101"/>
        <end position="123"/>
    </location>
</feature>
<feature type="transmembrane region" description="Helical" evidence="1">
    <location>
        <begin position="42"/>
        <end position="61"/>
    </location>
</feature>
<feature type="transmembrane region" description="Helical" evidence="1">
    <location>
        <begin position="242"/>
        <end position="262"/>
    </location>
</feature>
<name>A0ABR8W3H7_9MICO</name>
<feature type="transmembrane region" description="Helical" evidence="1">
    <location>
        <begin position="163"/>
        <end position="184"/>
    </location>
</feature>
<reference evidence="2 3" key="1">
    <citation type="submission" date="2020-08" db="EMBL/GenBank/DDBJ databases">
        <title>A Genomic Blueprint of the Chicken Gut Microbiome.</title>
        <authorList>
            <person name="Gilroy R."/>
            <person name="Ravi A."/>
            <person name="Getino M."/>
            <person name="Pursley I."/>
            <person name="Horton D.L."/>
            <person name="Alikhan N.-F."/>
            <person name="Baker D."/>
            <person name="Gharbi K."/>
            <person name="Hall N."/>
            <person name="Watson M."/>
            <person name="Adriaenssens E.M."/>
            <person name="Foster-Nyarko E."/>
            <person name="Jarju S."/>
            <person name="Secka A."/>
            <person name="Antonio M."/>
            <person name="Oren A."/>
            <person name="Chaudhuri R."/>
            <person name="La Ragione R.M."/>
            <person name="Hildebrand F."/>
            <person name="Pallen M.J."/>
        </authorList>
    </citation>
    <scope>NUCLEOTIDE SEQUENCE [LARGE SCALE GENOMIC DNA]</scope>
    <source>
        <strain evidence="2 3">Re1</strain>
    </source>
</reference>
<dbReference type="Gene3D" id="1.20.1250.20">
    <property type="entry name" value="MFS general substrate transporter like domains"/>
    <property type="match status" value="2"/>
</dbReference>
<accession>A0ABR8W3H7</accession>
<dbReference type="EMBL" id="JACSPX010000001">
    <property type="protein sequence ID" value="MBD8011557.1"/>
    <property type="molecule type" value="Genomic_DNA"/>
</dbReference>
<dbReference type="InterPro" id="IPR052524">
    <property type="entry name" value="MFS_Cyanate_Porter"/>
</dbReference>
<keyword evidence="1" id="KW-0472">Membrane</keyword>
<dbReference type="InterPro" id="IPR011701">
    <property type="entry name" value="MFS"/>
</dbReference>
<feature type="transmembrane region" description="Helical" evidence="1">
    <location>
        <begin position="332"/>
        <end position="355"/>
    </location>
</feature>
<keyword evidence="1" id="KW-0812">Transmembrane</keyword>
<dbReference type="Pfam" id="PF07690">
    <property type="entry name" value="MFS_1"/>
    <property type="match status" value="1"/>
</dbReference>
<feature type="transmembrane region" description="Helical" evidence="1">
    <location>
        <begin position="361"/>
        <end position="383"/>
    </location>
</feature>
<dbReference type="Proteomes" id="UP000611521">
    <property type="component" value="Unassembled WGS sequence"/>
</dbReference>
<dbReference type="PANTHER" id="PTHR23523">
    <property type="match status" value="1"/>
</dbReference>
<feature type="transmembrane region" description="Helical" evidence="1">
    <location>
        <begin position="73"/>
        <end position="95"/>
    </location>
</feature>
<feature type="transmembrane region" description="Helical" evidence="1">
    <location>
        <begin position="210"/>
        <end position="230"/>
    </location>
</feature>
<dbReference type="PANTHER" id="PTHR23523:SF2">
    <property type="entry name" value="2-NITROIMIDAZOLE TRANSPORTER"/>
    <property type="match status" value="1"/>
</dbReference>
<dbReference type="RefSeq" id="WP_191712235.1">
    <property type="nucleotide sequence ID" value="NZ_JACSPX010000001.1"/>
</dbReference>